<dbReference type="AlphaFoldDB" id="E8TG23"/>
<proteinExistence type="predicted"/>
<dbReference type="PATRIC" id="fig|765698.3.peg.3665"/>
<keyword evidence="1" id="KW-0732">Signal</keyword>
<feature type="chain" id="PRO_5003227567" evidence="1">
    <location>
        <begin position="23"/>
        <end position="97"/>
    </location>
</feature>
<dbReference type="eggNOG" id="ENOG5031BVR">
    <property type="taxonomic scope" value="Bacteria"/>
</dbReference>
<evidence type="ECO:0000313" key="3">
    <source>
        <dbReference type="Proteomes" id="UP000007471"/>
    </source>
</evidence>
<dbReference type="KEGG" id="mci:Mesci_3169"/>
<reference evidence="3" key="1">
    <citation type="submission" date="2011-01" db="EMBL/GenBank/DDBJ databases">
        <title>Complete sequence of chromosome of Mesorhizobium ciceri bv. biserrulae WSM1271.</title>
        <authorList>
            <person name="Lucas S."/>
            <person name="Copeland A."/>
            <person name="Lapidus A."/>
            <person name="Cheng J.-F."/>
            <person name="Goodwin L."/>
            <person name="Pitluck S."/>
            <person name="Teshima H."/>
            <person name="Detter J.C."/>
            <person name="Han C."/>
            <person name="Tapia R."/>
            <person name="Land M."/>
            <person name="Hauser L."/>
            <person name="Kyrpides N."/>
            <person name="Ivanova N."/>
            <person name="Nandasena K."/>
            <person name="Reeve W.G."/>
            <person name="Howieson J.G."/>
            <person name="O'Hara G."/>
            <person name="Tiwari R.P."/>
            <person name="Woyke T."/>
        </authorList>
    </citation>
    <scope>NUCLEOTIDE SEQUENCE [LARGE SCALE GENOMIC DNA]</scope>
    <source>
        <strain evidence="3">HAMBI 2942 / LMG 23838 / WSM1271</strain>
    </source>
</reference>
<dbReference type="Proteomes" id="UP000007471">
    <property type="component" value="Chromosome"/>
</dbReference>
<gene>
    <name evidence="2" type="ordered locus">Mesci_3169</name>
</gene>
<dbReference type="HOGENOM" id="CLU_2343439_0_0_5"/>
<evidence type="ECO:0000256" key="1">
    <source>
        <dbReference type="SAM" id="SignalP"/>
    </source>
</evidence>
<protein>
    <submittedName>
        <fullName evidence="2">Uncharacterized protein</fullName>
    </submittedName>
</protein>
<name>E8TG23_MESCW</name>
<organism evidence="2 3">
    <name type="scientific">Mesorhizobium ciceri biovar biserrulae (strain HAMBI 2942 / LMG 23838 / WSM1271)</name>
    <dbReference type="NCBI Taxonomy" id="765698"/>
    <lineage>
        <taxon>Bacteria</taxon>
        <taxon>Pseudomonadati</taxon>
        <taxon>Pseudomonadota</taxon>
        <taxon>Alphaproteobacteria</taxon>
        <taxon>Hyphomicrobiales</taxon>
        <taxon>Phyllobacteriaceae</taxon>
        <taxon>Mesorhizobium</taxon>
    </lineage>
</organism>
<dbReference type="RefSeq" id="WP_013530976.1">
    <property type="nucleotide sequence ID" value="NC_014923.1"/>
</dbReference>
<dbReference type="EMBL" id="CP002447">
    <property type="protein sequence ID" value="ADV12293.1"/>
    <property type="molecule type" value="Genomic_DNA"/>
</dbReference>
<dbReference type="OrthoDB" id="8087143at2"/>
<feature type="signal peptide" evidence="1">
    <location>
        <begin position="1"/>
        <end position="22"/>
    </location>
</feature>
<evidence type="ECO:0000313" key="2">
    <source>
        <dbReference type="EMBL" id="ADV12293.1"/>
    </source>
</evidence>
<accession>E8TG23</accession>
<sequence precursor="true">MKKFAFVLTAAMVSFSTVGAYAGGWGGSSGSLINVSPSIGVGQVTALNGILSGNNILSGNVVQGILNGNKTNVLTGVLSGIGVNVLGGNSYKLGGRH</sequence>
<dbReference type="GeneID" id="91561951"/>